<dbReference type="WBParaSite" id="BPAG_0000335601-mRNA-1">
    <property type="protein sequence ID" value="BPAG_0000335601-mRNA-1"/>
    <property type="gene ID" value="BPAG_0000335601"/>
</dbReference>
<reference evidence="1 2" key="2">
    <citation type="submission" date="2018-11" db="EMBL/GenBank/DDBJ databases">
        <authorList>
            <consortium name="Pathogen Informatics"/>
        </authorList>
    </citation>
    <scope>NUCLEOTIDE SEQUENCE [LARGE SCALE GENOMIC DNA]</scope>
</reference>
<protein>
    <submittedName>
        <fullName evidence="3">DUF2158 domain-containing protein</fullName>
    </submittedName>
</protein>
<evidence type="ECO:0000313" key="3">
    <source>
        <dbReference type="WBParaSite" id="BPAG_0000335601-mRNA-1"/>
    </source>
</evidence>
<sequence length="43" mass="4901">MKLANGSERLEMHIFNGERKDVEGVTGQPVSIPIVHYDYEPRS</sequence>
<gene>
    <name evidence="1" type="ORF">BPAG_LOCUS3326</name>
</gene>
<evidence type="ECO:0000313" key="1">
    <source>
        <dbReference type="EMBL" id="VDN84512.1"/>
    </source>
</evidence>
<reference evidence="3" key="1">
    <citation type="submission" date="2017-02" db="UniProtKB">
        <authorList>
            <consortium name="WormBaseParasite"/>
        </authorList>
    </citation>
    <scope>IDENTIFICATION</scope>
</reference>
<evidence type="ECO:0000313" key="2">
    <source>
        <dbReference type="Proteomes" id="UP000278627"/>
    </source>
</evidence>
<accession>A0A0N4T575</accession>
<dbReference type="AlphaFoldDB" id="A0A0N4T575"/>
<dbReference type="EMBL" id="UZAD01000884">
    <property type="protein sequence ID" value="VDN84512.1"/>
    <property type="molecule type" value="Genomic_DNA"/>
</dbReference>
<name>A0A0N4T575_BRUPA</name>
<organism evidence="3">
    <name type="scientific">Brugia pahangi</name>
    <name type="common">Filarial nematode worm</name>
    <dbReference type="NCBI Taxonomy" id="6280"/>
    <lineage>
        <taxon>Eukaryota</taxon>
        <taxon>Metazoa</taxon>
        <taxon>Ecdysozoa</taxon>
        <taxon>Nematoda</taxon>
        <taxon>Chromadorea</taxon>
        <taxon>Rhabditida</taxon>
        <taxon>Spirurina</taxon>
        <taxon>Spiruromorpha</taxon>
        <taxon>Filarioidea</taxon>
        <taxon>Onchocercidae</taxon>
        <taxon>Brugia</taxon>
    </lineage>
</organism>
<dbReference type="Proteomes" id="UP000278627">
    <property type="component" value="Unassembled WGS sequence"/>
</dbReference>
<proteinExistence type="predicted"/>
<keyword evidence="2" id="KW-1185">Reference proteome</keyword>